<dbReference type="EnsemblMetazoa" id="G23068.1">
    <property type="protein sequence ID" value="G23068.1:cds"/>
    <property type="gene ID" value="G23068"/>
</dbReference>
<protein>
    <submittedName>
        <fullName evidence="1">Uncharacterized protein</fullName>
    </submittedName>
</protein>
<reference evidence="1" key="1">
    <citation type="submission" date="2022-08" db="UniProtKB">
        <authorList>
            <consortium name="EnsemblMetazoa"/>
        </authorList>
    </citation>
    <scope>IDENTIFICATION</scope>
    <source>
        <strain evidence="1">05x7-T-G4-1.051#20</strain>
    </source>
</reference>
<keyword evidence="2" id="KW-1185">Reference proteome</keyword>
<organism evidence="1 2">
    <name type="scientific">Magallana gigas</name>
    <name type="common">Pacific oyster</name>
    <name type="synonym">Crassostrea gigas</name>
    <dbReference type="NCBI Taxonomy" id="29159"/>
    <lineage>
        <taxon>Eukaryota</taxon>
        <taxon>Metazoa</taxon>
        <taxon>Spiralia</taxon>
        <taxon>Lophotrochozoa</taxon>
        <taxon>Mollusca</taxon>
        <taxon>Bivalvia</taxon>
        <taxon>Autobranchia</taxon>
        <taxon>Pteriomorphia</taxon>
        <taxon>Ostreida</taxon>
        <taxon>Ostreoidea</taxon>
        <taxon>Ostreidae</taxon>
        <taxon>Magallana</taxon>
    </lineage>
</organism>
<evidence type="ECO:0000313" key="1">
    <source>
        <dbReference type="EnsemblMetazoa" id="G23068.1:cds"/>
    </source>
</evidence>
<proteinExistence type="predicted"/>
<sequence length="134" mass="15195">MDEGPDDHASVVLSKTARISRNNLNNQICTSILHLVILLQAIDLDLLHQVFLERSQVIAVHFDRFRTSPQDSSSALTEADLIQAKDHLLTLLSGHMTEGQRSALCLLQQLCRIDENLNEEERVQEKSAFKEIYD</sequence>
<evidence type="ECO:0000313" key="2">
    <source>
        <dbReference type="Proteomes" id="UP000005408"/>
    </source>
</evidence>
<name>A0A8W8KDR1_MAGGI</name>
<dbReference type="Proteomes" id="UP000005408">
    <property type="component" value="Unassembled WGS sequence"/>
</dbReference>
<accession>A0A8W8KDR1</accession>
<dbReference type="AlphaFoldDB" id="A0A8W8KDR1"/>